<dbReference type="SUPFAM" id="SSF88946">
    <property type="entry name" value="Sigma2 domain of RNA polymerase sigma factors"/>
    <property type="match status" value="1"/>
</dbReference>
<evidence type="ECO:0000259" key="1">
    <source>
        <dbReference type="Pfam" id="PF04542"/>
    </source>
</evidence>
<dbReference type="NCBIfam" id="TIGR02937">
    <property type="entry name" value="sigma70-ECF"/>
    <property type="match status" value="1"/>
</dbReference>
<feature type="domain" description="RNA polymerase sigma-70 region 2" evidence="1">
    <location>
        <begin position="13"/>
        <end position="77"/>
    </location>
</feature>
<evidence type="ECO:0000313" key="3">
    <source>
        <dbReference type="EMBL" id="MBK1878834.1"/>
    </source>
</evidence>
<gene>
    <name evidence="3" type="ORF">JIN87_18270</name>
</gene>
<dbReference type="Pfam" id="PF04542">
    <property type="entry name" value="Sigma70_r2"/>
    <property type="match status" value="1"/>
</dbReference>
<dbReference type="InterPro" id="IPR013325">
    <property type="entry name" value="RNA_pol_sigma_r2"/>
</dbReference>
<dbReference type="Gene3D" id="1.10.10.10">
    <property type="entry name" value="Winged helix-like DNA-binding domain superfamily/Winged helix DNA-binding domain"/>
    <property type="match status" value="1"/>
</dbReference>
<dbReference type="Gene3D" id="1.10.1740.10">
    <property type="match status" value="1"/>
</dbReference>
<feature type="domain" description="DUF6596" evidence="2">
    <location>
        <begin position="183"/>
        <end position="285"/>
    </location>
</feature>
<dbReference type="GO" id="GO:0003700">
    <property type="term" value="F:DNA-binding transcription factor activity"/>
    <property type="evidence" value="ECO:0007669"/>
    <property type="project" value="InterPro"/>
</dbReference>
<dbReference type="Pfam" id="PF20239">
    <property type="entry name" value="DUF6596"/>
    <property type="match status" value="1"/>
</dbReference>
<dbReference type="AlphaFoldDB" id="A0A934S0N4"/>
<dbReference type="PANTHER" id="PTHR47756:SF2">
    <property type="entry name" value="BLL6612 PROTEIN"/>
    <property type="match status" value="1"/>
</dbReference>
<reference evidence="3" key="1">
    <citation type="submission" date="2021-01" db="EMBL/GenBank/DDBJ databases">
        <title>Modified the classification status of verrucomicrobia.</title>
        <authorList>
            <person name="Feng X."/>
        </authorList>
    </citation>
    <scope>NUCLEOTIDE SEQUENCE</scope>
    <source>
        <strain evidence="3">KCTC 13126</strain>
    </source>
</reference>
<comment type="caution">
    <text evidence="3">The sequence shown here is derived from an EMBL/GenBank/DDBJ whole genome shotgun (WGS) entry which is preliminary data.</text>
</comment>
<dbReference type="InterPro" id="IPR007627">
    <property type="entry name" value="RNA_pol_sigma70_r2"/>
</dbReference>
<dbReference type="SUPFAM" id="SSF88659">
    <property type="entry name" value="Sigma3 and sigma4 domains of RNA polymerase sigma factors"/>
    <property type="match status" value="1"/>
</dbReference>
<dbReference type="InterPro" id="IPR014284">
    <property type="entry name" value="RNA_pol_sigma-70_dom"/>
</dbReference>
<evidence type="ECO:0000259" key="2">
    <source>
        <dbReference type="Pfam" id="PF20239"/>
    </source>
</evidence>
<dbReference type="RefSeq" id="WP_200357048.1">
    <property type="nucleotide sequence ID" value="NZ_JAENIL010000036.1"/>
</dbReference>
<proteinExistence type="predicted"/>
<dbReference type="Proteomes" id="UP000617628">
    <property type="component" value="Unassembled WGS sequence"/>
</dbReference>
<name>A0A934S0N4_9BACT</name>
<dbReference type="InterPro" id="IPR013324">
    <property type="entry name" value="RNA_pol_sigma_r3/r4-like"/>
</dbReference>
<dbReference type="GO" id="GO:0006352">
    <property type="term" value="P:DNA-templated transcription initiation"/>
    <property type="evidence" value="ECO:0007669"/>
    <property type="project" value="InterPro"/>
</dbReference>
<dbReference type="EMBL" id="JAENIL010000036">
    <property type="protein sequence ID" value="MBK1878834.1"/>
    <property type="molecule type" value="Genomic_DNA"/>
</dbReference>
<sequence length="413" mass="46794">MKRELAESFFRHEYGKLTATFSRRFGTRYFQDVEDAVQSALLKGMQTWPVSGVPENPSAWLFQVARNSLLGELRKRSNQGRLLQEHSQDFAETSEGVAAPSELQDNLIQMLFISCDHSIPINSQLVFALKALCGFSIQEVATRLFVTEENAYKRYARARRALASDSIAKELSNGITHTQYALRLPSVQKVLYLIFTEGHLSTHSNLPIRLELCQEAIRLSKILAENPHGQSPSTFALIALFHLLSARMSSRQKEDGSLLLLEEQNRSQWDQEQIKVGLEYLAKSATGEEFSRYHAEAGIAAEHCLAPSYSETRWEKIAELYQLLDRVSPSPLHRINRAMAVAEFKGPQFALGELSEFEPPSWLSSSYQYYAVLADLHFRSKKQDDGARFRKLAIDSAPSSAIKKLTKSRLDRY</sequence>
<keyword evidence="4" id="KW-1185">Reference proteome</keyword>
<organism evidence="3 4">
    <name type="scientific">Pelagicoccus mobilis</name>
    <dbReference type="NCBI Taxonomy" id="415221"/>
    <lineage>
        <taxon>Bacteria</taxon>
        <taxon>Pseudomonadati</taxon>
        <taxon>Verrucomicrobiota</taxon>
        <taxon>Opitutia</taxon>
        <taxon>Puniceicoccales</taxon>
        <taxon>Pelagicoccaceae</taxon>
        <taxon>Pelagicoccus</taxon>
    </lineage>
</organism>
<dbReference type="InterPro" id="IPR036388">
    <property type="entry name" value="WH-like_DNA-bd_sf"/>
</dbReference>
<dbReference type="InterPro" id="IPR046531">
    <property type="entry name" value="DUF6596"/>
</dbReference>
<accession>A0A934S0N4</accession>
<protein>
    <submittedName>
        <fullName evidence="3">Sigma-70 family RNA polymerase sigma factor</fullName>
    </submittedName>
</protein>
<dbReference type="PANTHER" id="PTHR47756">
    <property type="entry name" value="BLL6612 PROTEIN-RELATED"/>
    <property type="match status" value="1"/>
</dbReference>
<evidence type="ECO:0000313" key="4">
    <source>
        <dbReference type="Proteomes" id="UP000617628"/>
    </source>
</evidence>